<reference evidence="1" key="1">
    <citation type="submission" date="2016-11" db="EMBL/GenBank/DDBJ databases">
        <title>Draft Genome Sequence of Marinobacter hydrocarbonoclasticus strain STW2, a polyaromatic aromatic hydrocarbon degrading and denitrifying bacterium from rhizosphere of Seagrass Enhalus acodoides.</title>
        <authorList>
            <person name="Ling J."/>
            <person name="Dong J."/>
        </authorList>
    </citation>
    <scope>NUCLEOTIDE SEQUENCE [LARGE SCALE GENOMIC DNA]</scope>
    <source>
        <strain evidence="1">STW2</strain>
    </source>
</reference>
<organism evidence="1 2">
    <name type="scientific">Marinobacter nauticus</name>
    <name type="common">Marinobacter hydrocarbonoclasticus</name>
    <name type="synonym">Marinobacter aquaeolei</name>
    <dbReference type="NCBI Taxonomy" id="2743"/>
    <lineage>
        <taxon>Bacteria</taxon>
        <taxon>Pseudomonadati</taxon>
        <taxon>Pseudomonadota</taxon>
        <taxon>Gammaproteobacteria</taxon>
        <taxon>Pseudomonadales</taxon>
        <taxon>Marinobacteraceae</taxon>
        <taxon>Marinobacter</taxon>
    </lineage>
</organism>
<gene>
    <name evidence="1" type="ORF">BEE62_15535</name>
</gene>
<protein>
    <submittedName>
        <fullName evidence="1">Uncharacterized protein</fullName>
    </submittedName>
</protein>
<accession>A0A1M2UT09</accession>
<dbReference type="EMBL" id="MPKY01000003">
    <property type="protein sequence ID" value="OJS98446.1"/>
    <property type="molecule type" value="Genomic_DNA"/>
</dbReference>
<evidence type="ECO:0000313" key="1">
    <source>
        <dbReference type="EMBL" id="OJS98446.1"/>
    </source>
</evidence>
<sequence>MKQAVGKDATQSGVFVMKKVLVLVLLLFPLWTAAEERVVVVENADSVAITRVIVASGEYFHFTPSAVKSKDERYTLSDITPGRNLVIETEDGRNSRKQIVRWQMVELL</sequence>
<dbReference type="AlphaFoldDB" id="A0A1M2UT09"/>
<name>A0A1M2UT09_MARNT</name>
<keyword evidence="2" id="KW-1185">Reference proteome</keyword>
<comment type="caution">
    <text evidence="1">The sequence shown here is derived from an EMBL/GenBank/DDBJ whole genome shotgun (WGS) entry which is preliminary data.</text>
</comment>
<proteinExistence type="predicted"/>
<dbReference type="Proteomes" id="UP000183986">
    <property type="component" value="Unassembled WGS sequence"/>
</dbReference>
<dbReference type="RefSeq" id="WP_143151230.1">
    <property type="nucleotide sequence ID" value="NZ_MPKY01000003.1"/>
</dbReference>
<evidence type="ECO:0000313" key="2">
    <source>
        <dbReference type="Proteomes" id="UP000183986"/>
    </source>
</evidence>